<feature type="domain" description="RNA polymerase sigma-70 region 2" evidence="6">
    <location>
        <begin position="24"/>
        <end position="91"/>
    </location>
</feature>
<dbReference type="CDD" id="cd06171">
    <property type="entry name" value="Sigma70_r4"/>
    <property type="match status" value="1"/>
</dbReference>
<dbReference type="InterPro" id="IPR036388">
    <property type="entry name" value="WH-like_DNA-bd_sf"/>
</dbReference>
<dbReference type="GO" id="GO:0006352">
    <property type="term" value="P:DNA-templated transcription initiation"/>
    <property type="evidence" value="ECO:0007669"/>
    <property type="project" value="InterPro"/>
</dbReference>
<accession>A0A0A3ILS7</accession>
<dbReference type="eggNOG" id="COG1595">
    <property type="taxonomic scope" value="Bacteria"/>
</dbReference>
<keyword evidence="9" id="KW-1185">Reference proteome</keyword>
<dbReference type="SUPFAM" id="SSF88946">
    <property type="entry name" value="Sigma2 domain of RNA polymerase sigma factors"/>
    <property type="match status" value="1"/>
</dbReference>
<dbReference type="InterPro" id="IPR007627">
    <property type="entry name" value="RNA_pol_sigma70_r2"/>
</dbReference>
<keyword evidence="2" id="KW-0805">Transcription regulation</keyword>
<name>A0A0A3ILS7_9BACI</name>
<evidence type="ECO:0000259" key="7">
    <source>
        <dbReference type="Pfam" id="PF08281"/>
    </source>
</evidence>
<dbReference type="InterPro" id="IPR039425">
    <property type="entry name" value="RNA_pol_sigma-70-like"/>
</dbReference>
<gene>
    <name evidence="8" type="ORF">CD32_07680</name>
</gene>
<dbReference type="PANTHER" id="PTHR43133:SF8">
    <property type="entry name" value="RNA POLYMERASE SIGMA FACTOR HI_1459-RELATED"/>
    <property type="match status" value="1"/>
</dbReference>
<organism evidence="8 9">
    <name type="scientific">Lysinibacillus odysseyi 34hs-1 = NBRC 100172</name>
    <dbReference type="NCBI Taxonomy" id="1220589"/>
    <lineage>
        <taxon>Bacteria</taxon>
        <taxon>Bacillati</taxon>
        <taxon>Bacillota</taxon>
        <taxon>Bacilli</taxon>
        <taxon>Bacillales</taxon>
        <taxon>Bacillaceae</taxon>
        <taxon>Lysinibacillus</taxon>
    </lineage>
</organism>
<dbReference type="PANTHER" id="PTHR43133">
    <property type="entry name" value="RNA POLYMERASE ECF-TYPE SIGMA FACTO"/>
    <property type="match status" value="1"/>
</dbReference>
<evidence type="ECO:0000256" key="4">
    <source>
        <dbReference type="ARBA" id="ARBA00023125"/>
    </source>
</evidence>
<dbReference type="Pfam" id="PF08281">
    <property type="entry name" value="Sigma70_r4_2"/>
    <property type="match status" value="1"/>
</dbReference>
<dbReference type="OrthoDB" id="2678696at2"/>
<keyword evidence="5" id="KW-0804">Transcription</keyword>
<keyword evidence="3" id="KW-0731">Sigma factor</keyword>
<feature type="domain" description="RNA polymerase sigma factor 70 region 4 type 2" evidence="7">
    <location>
        <begin position="124"/>
        <end position="176"/>
    </location>
</feature>
<evidence type="ECO:0000259" key="6">
    <source>
        <dbReference type="Pfam" id="PF04542"/>
    </source>
</evidence>
<evidence type="ECO:0000256" key="1">
    <source>
        <dbReference type="ARBA" id="ARBA00010641"/>
    </source>
</evidence>
<evidence type="ECO:0000313" key="9">
    <source>
        <dbReference type="Proteomes" id="UP000030437"/>
    </source>
</evidence>
<evidence type="ECO:0000256" key="5">
    <source>
        <dbReference type="ARBA" id="ARBA00023163"/>
    </source>
</evidence>
<dbReference type="Gene3D" id="1.10.1740.10">
    <property type="match status" value="1"/>
</dbReference>
<dbReference type="STRING" id="1220589.CD32_07680"/>
<sequence length="187" mass="21603">MKCNEHNFIGCLKKGNEEALDFIIARYGGLVHAISYRILSSFGQYAVDECVNDVFLSIWQNAVQFSGEAEDFKKWAGTIAKFKAIDRYRSLEKKKTREQADEQLEEQPATLDIQTLLLEKEQKNALLLAVSELPETDRDIFMMKYFLELSSQEIADRLGMTITAIDNRLYRGRKKLAQNQQLKERLV</sequence>
<evidence type="ECO:0000256" key="3">
    <source>
        <dbReference type="ARBA" id="ARBA00023082"/>
    </source>
</evidence>
<dbReference type="AlphaFoldDB" id="A0A0A3ILS7"/>
<reference evidence="8 9" key="1">
    <citation type="submission" date="2014-02" db="EMBL/GenBank/DDBJ databases">
        <title>Draft genome sequence of Lysinibacillus odysseyi NBRC 100172.</title>
        <authorList>
            <person name="Zhang F."/>
            <person name="Wang G."/>
            <person name="Zhang L."/>
        </authorList>
    </citation>
    <scope>NUCLEOTIDE SEQUENCE [LARGE SCALE GENOMIC DNA]</scope>
    <source>
        <strain evidence="8 9">NBRC 100172</strain>
    </source>
</reference>
<dbReference type="RefSeq" id="WP_036153104.1">
    <property type="nucleotide sequence ID" value="NZ_AVCX01000008.1"/>
</dbReference>
<dbReference type="GO" id="GO:0003677">
    <property type="term" value="F:DNA binding"/>
    <property type="evidence" value="ECO:0007669"/>
    <property type="project" value="UniProtKB-KW"/>
</dbReference>
<dbReference type="Pfam" id="PF04542">
    <property type="entry name" value="Sigma70_r2"/>
    <property type="match status" value="1"/>
</dbReference>
<dbReference type="NCBIfam" id="TIGR02937">
    <property type="entry name" value="sigma70-ECF"/>
    <property type="match status" value="1"/>
</dbReference>
<dbReference type="GO" id="GO:0016987">
    <property type="term" value="F:sigma factor activity"/>
    <property type="evidence" value="ECO:0007669"/>
    <property type="project" value="UniProtKB-KW"/>
</dbReference>
<dbReference type="SUPFAM" id="SSF88659">
    <property type="entry name" value="Sigma3 and sigma4 domains of RNA polymerase sigma factors"/>
    <property type="match status" value="1"/>
</dbReference>
<dbReference type="Gene3D" id="1.10.10.10">
    <property type="entry name" value="Winged helix-like DNA-binding domain superfamily/Winged helix DNA-binding domain"/>
    <property type="match status" value="1"/>
</dbReference>
<dbReference type="EMBL" id="JPVP01000053">
    <property type="protein sequence ID" value="KGR85724.1"/>
    <property type="molecule type" value="Genomic_DNA"/>
</dbReference>
<proteinExistence type="inferred from homology"/>
<dbReference type="Proteomes" id="UP000030437">
    <property type="component" value="Unassembled WGS sequence"/>
</dbReference>
<comment type="similarity">
    <text evidence="1">Belongs to the sigma-70 factor family. ECF subfamily.</text>
</comment>
<keyword evidence="4" id="KW-0238">DNA-binding</keyword>
<comment type="caution">
    <text evidence="8">The sequence shown here is derived from an EMBL/GenBank/DDBJ whole genome shotgun (WGS) entry which is preliminary data.</text>
</comment>
<evidence type="ECO:0000256" key="2">
    <source>
        <dbReference type="ARBA" id="ARBA00023015"/>
    </source>
</evidence>
<protein>
    <submittedName>
        <fullName evidence="8">RNA polymerase factor sigma-70</fullName>
    </submittedName>
</protein>
<evidence type="ECO:0000313" key="8">
    <source>
        <dbReference type="EMBL" id="KGR85724.1"/>
    </source>
</evidence>
<dbReference type="InterPro" id="IPR013324">
    <property type="entry name" value="RNA_pol_sigma_r3/r4-like"/>
</dbReference>
<dbReference type="InterPro" id="IPR014284">
    <property type="entry name" value="RNA_pol_sigma-70_dom"/>
</dbReference>
<dbReference type="InterPro" id="IPR013249">
    <property type="entry name" value="RNA_pol_sigma70_r4_t2"/>
</dbReference>
<dbReference type="InterPro" id="IPR013325">
    <property type="entry name" value="RNA_pol_sigma_r2"/>
</dbReference>